<dbReference type="AlphaFoldDB" id="A0A8E2JB77"/>
<evidence type="ECO:0000313" key="15">
    <source>
        <dbReference type="EMBL" id="OCK76205.1"/>
    </source>
</evidence>
<dbReference type="FunFam" id="1.10.630.10:FF:000047">
    <property type="entry name" value="Cytochrome P450 monooxygenase"/>
    <property type="match status" value="1"/>
</dbReference>
<evidence type="ECO:0000256" key="1">
    <source>
        <dbReference type="ARBA" id="ARBA00001971"/>
    </source>
</evidence>
<keyword evidence="11 14" id="KW-0472">Membrane</keyword>
<dbReference type="PANTHER" id="PTHR24305">
    <property type="entry name" value="CYTOCHROME P450"/>
    <property type="match status" value="1"/>
</dbReference>
<dbReference type="InterPro" id="IPR002401">
    <property type="entry name" value="Cyt_P450_E_grp-I"/>
</dbReference>
<evidence type="ECO:0000256" key="9">
    <source>
        <dbReference type="ARBA" id="ARBA00023004"/>
    </source>
</evidence>
<dbReference type="Proteomes" id="UP000250266">
    <property type="component" value="Unassembled WGS sequence"/>
</dbReference>
<proteinExistence type="inferred from homology"/>
<evidence type="ECO:0000313" key="16">
    <source>
        <dbReference type="Proteomes" id="UP000250266"/>
    </source>
</evidence>
<sequence length="503" mass="57170">MTILLPLDSASGVPPPGLLILYTALVLASIPIYCVYFHPLRHIPGNKFAAFSKIPFALSLVKGTFHQDIRDLHEKYGEVIRFTPNHISFTHPDAWNAIYNYRSGTPHFTKDKMNYLTPVNRVESIHSTPDDVAHSRMRRLLSHAFSEKALREQEELVNSYINLLIKRLHEECDGPNKGKVDIVRWLNWTTFDLVGDLTFGEPFNCLASSDYHPWIAIVFESMRAAIWMVAANQFPQLASFLARFIPKQVKQKMLDHHNLSAEKMDRRLTTKTERPDFVTYLVNRSGPNGFNLQEMHSNSTLIILGGSETSATALSGAIFHLSKNPDKFQKLVGEIRNAIKTNDDFTFNNLAHLKYLNACLEESMRIYPPVAGYLPRVAPKEGMYVAGYWVPPGTQASITAWAITHSPANFSDPDKYIPERWLETETGPYASDKRAASQPFSVGPRNCIGKNLAWAEMRLILAKLLWNFDIEVCEESRDWITQKTFILWEKPPLVLQLTPRKAG</sequence>
<evidence type="ECO:0000256" key="13">
    <source>
        <dbReference type="RuleBase" id="RU000461"/>
    </source>
</evidence>
<name>A0A8E2JB77_9PEZI</name>
<comment type="similarity">
    <text evidence="3 13">Belongs to the cytochrome P450 family.</text>
</comment>
<dbReference type="OrthoDB" id="1470350at2759"/>
<keyword evidence="7 14" id="KW-1133">Transmembrane helix</keyword>
<dbReference type="InterPro" id="IPR036396">
    <property type="entry name" value="Cyt_P450_sf"/>
</dbReference>
<evidence type="ECO:0000256" key="14">
    <source>
        <dbReference type="SAM" id="Phobius"/>
    </source>
</evidence>
<evidence type="ECO:0000256" key="7">
    <source>
        <dbReference type="ARBA" id="ARBA00022989"/>
    </source>
</evidence>
<dbReference type="PRINTS" id="PR00385">
    <property type="entry name" value="P450"/>
</dbReference>
<evidence type="ECO:0000256" key="8">
    <source>
        <dbReference type="ARBA" id="ARBA00023002"/>
    </source>
</evidence>
<keyword evidence="4 12" id="KW-0349">Heme</keyword>
<keyword evidence="9 12" id="KW-0408">Iron</keyword>
<dbReference type="PROSITE" id="PS00086">
    <property type="entry name" value="CYTOCHROME_P450"/>
    <property type="match status" value="1"/>
</dbReference>
<comment type="cofactor">
    <cofactor evidence="1 12">
        <name>heme</name>
        <dbReference type="ChEBI" id="CHEBI:30413"/>
    </cofactor>
</comment>
<dbReference type="InterPro" id="IPR001128">
    <property type="entry name" value="Cyt_P450"/>
</dbReference>
<reference evidence="15 16" key="1">
    <citation type="journal article" date="2016" name="Nat. Commun.">
        <title>Ectomycorrhizal ecology is imprinted in the genome of the dominant symbiotic fungus Cenococcum geophilum.</title>
        <authorList>
            <consortium name="DOE Joint Genome Institute"/>
            <person name="Peter M."/>
            <person name="Kohler A."/>
            <person name="Ohm R.A."/>
            <person name="Kuo A."/>
            <person name="Krutzmann J."/>
            <person name="Morin E."/>
            <person name="Arend M."/>
            <person name="Barry K.W."/>
            <person name="Binder M."/>
            <person name="Choi C."/>
            <person name="Clum A."/>
            <person name="Copeland A."/>
            <person name="Grisel N."/>
            <person name="Haridas S."/>
            <person name="Kipfer T."/>
            <person name="LaButti K."/>
            <person name="Lindquist E."/>
            <person name="Lipzen A."/>
            <person name="Maire R."/>
            <person name="Meier B."/>
            <person name="Mihaltcheva S."/>
            <person name="Molinier V."/>
            <person name="Murat C."/>
            <person name="Poggeler S."/>
            <person name="Quandt C.A."/>
            <person name="Sperisen C."/>
            <person name="Tritt A."/>
            <person name="Tisserant E."/>
            <person name="Crous P.W."/>
            <person name="Henrissat B."/>
            <person name="Nehls U."/>
            <person name="Egli S."/>
            <person name="Spatafora J.W."/>
            <person name="Grigoriev I.V."/>
            <person name="Martin F.M."/>
        </authorList>
    </citation>
    <scope>NUCLEOTIDE SEQUENCE [LARGE SCALE GENOMIC DNA]</scope>
    <source>
        <strain evidence="15 16">CBS 459.81</strain>
    </source>
</reference>
<dbReference type="Pfam" id="PF00067">
    <property type="entry name" value="p450"/>
    <property type="match status" value="1"/>
</dbReference>
<dbReference type="InterPro" id="IPR017972">
    <property type="entry name" value="Cyt_P450_CS"/>
</dbReference>
<dbReference type="InterPro" id="IPR050121">
    <property type="entry name" value="Cytochrome_P450_monoxygenase"/>
</dbReference>
<dbReference type="PRINTS" id="PR00463">
    <property type="entry name" value="EP450I"/>
</dbReference>
<dbReference type="Gene3D" id="1.10.630.10">
    <property type="entry name" value="Cytochrome P450"/>
    <property type="match status" value="1"/>
</dbReference>
<feature type="transmembrane region" description="Helical" evidence="14">
    <location>
        <begin position="20"/>
        <end position="38"/>
    </location>
</feature>
<dbReference type="EMBL" id="KV745233">
    <property type="protein sequence ID" value="OCK76205.1"/>
    <property type="molecule type" value="Genomic_DNA"/>
</dbReference>
<feature type="binding site" description="axial binding residue" evidence="12">
    <location>
        <position position="447"/>
    </location>
    <ligand>
        <name>heme</name>
        <dbReference type="ChEBI" id="CHEBI:30413"/>
    </ligand>
    <ligandPart>
        <name>Fe</name>
        <dbReference type="ChEBI" id="CHEBI:18248"/>
    </ligandPart>
</feature>
<gene>
    <name evidence="15" type="ORF">K432DRAFT_463804</name>
</gene>
<dbReference type="GO" id="GO:0016705">
    <property type="term" value="F:oxidoreductase activity, acting on paired donors, with incorporation or reduction of molecular oxygen"/>
    <property type="evidence" value="ECO:0007669"/>
    <property type="project" value="InterPro"/>
</dbReference>
<evidence type="ECO:0000256" key="3">
    <source>
        <dbReference type="ARBA" id="ARBA00010617"/>
    </source>
</evidence>
<dbReference type="GO" id="GO:0004497">
    <property type="term" value="F:monooxygenase activity"/>
    <property type="evidence" value="ECO:0007669"/>
    <property type="project" value="UniProtKB-KW"/>
</dbReference>
<evidence type="ECO:0000256" key="11">
    <source>
        <dbReference type="ARBA" id="ARBA00023136"/>
    </source>
</evidence>
<dbReference type="SUPFAM" id="SSF48264">
    <property type="entry name" value="Cytochrome P450"/>
    <property type="match status" value="1"/>
</dbReference>
<keyword evidence="6 12" id="KW-0479">Metal-binding</keyword>
<keyword evidence="16" id="KW-1185">Reference proteome</keyword>
<evidence type="ECO:0000256" key="12">
    <source>
        <dbReference type="PIRSR" id="PIRSR602401-1"/>
    </source>
</evidence>
<dbReference type="GO" id="GO:0016020">
    <property type="term" value="C:membrane"/>
    <property type="evidence" value="ECO:0007669"/>
    <property type="project" value="UniProtKB-SubCell"/>
</dbReference>
<evidence type="ECO:0000256" key="2">
    <source>
        <dbReference type="ARBA" id="ARBA00004167"/>
    </source>
</evidence>
<comment type="subcellular location">
    <subcellularLocation>
        <location evidence="2">Membrane</location>
        <topology evidence="2">Single-pass membrane protein</topology>
    </subcellularLocation>
</comment>
<evidence type="ECO:0000256" key="5">
    <source>
        <dbReference type="ARBA" id="ARBA00022692"/>
    </source>
</evidence>
<keyword evidence="5 14" id="KW-0812">Transmembrane</keyword>
<evidence type="ECO:0000256" key="4">
    <source>
        <dbReference type="ARBA" id="ARBA00022617"/>
    </source>
</evidence>
<evidence type="ECO:0000256" key="6">
    <source>
        <dbReference type="ARBA" id="ARBA00022723"/>
    </source>
</evidence>
<protein>
    <submittedName>
        <fullName evidence="15">Toxin biosynthesis cytochrome P450 monooxygenase</fullName>
    </submittedName>
</protein>
<dbReference type="CDD" id="cd11058">
    <property type="entry name" value="CYP60B-like"/>
    <property type="match status" value="1"/>
</dbReference>
<dbReference type="GO" id="GO:0020037">
    <property type="term" value="F:heme binding"/>
    <property type="evidence" value="ECO:0007669"/>
    <property type="project" value="InterPro"/>
</dbReference>
<evidence type="ECO:0000256" key="10">
    <source>
        <dbReference type="ARBA" id="ARBA00023033"/>
    </source>
</evidence>
<dbReference type="GO" id="GO:0005506">
    <property type="term" value="F:iron ion binding"/>
    <property type="evidence" value="ECO:0007669"/>
    <property type="project" value="InterPro"/>
</dbReference>
<keyword evidence="8 13" id="KW-0560">Oxidoreductase</keyword>
<dbReference type="PANTHER" id="PTHR24305:SF210">
    <property type="entry name" value="CYTOCHROME P450 MONOOXYGENASE ASQL-RELATED"/>
    <property type="match status" value="1"/>
</dbReference>
<keyword evidence="10 13" id="KW-0503">Monooxygenase</keyword>
<organism evidence="15 16">
    <name type="scientific">Lepidopterella palustris CBS 459.81</name>
    <dbReference type="NCBI Taxonomy" id="1314670"/>
    <lineage>
        <taxon>Eukaryota</taxon>
        <taxon>Fungi</taxon>
        <taxon>Dikarya</taxon>
        <taxon>Ascomycota</taxon>
        <taxon>Pezizomycotina</taxon>
        <taxon>Dothideomycetes</taxon>
        <taxon>Pleosporomycetidae</taxon>
        <taxon>Mytilinidiales</taxon>
        <taxon>Argynnaceae</taxon>
        <taxon>Lepidopterella</taxon>
    </lineage>
</organism>
<accession>A0A8E2JB77</accession>
<dbReference type="GO" id="GO:0009403">
    <property type="term" value="P:toxin biosynthetic process"/>
    <property type="evidence" value="ECO:0007669"/>
    <property type="project" value="UniProtKB-ARBA"/>
</dbReference>